<keyword evidence="3" id="KW-0472">Membrane</keyword>
<dbReference type="Pfam" id="PF05711">
    <property type="entry name" value="TylF"/>
    <property type="match status" value="1"/>
</dbReference>
<dbReference type="InterPro" id="IPR015860">
    <property type="entry name" value="ABC_transpr_TagH-like"/>
</dbReference>
<dbReference type="Gene3D" id="3.40.50.300">
    <property type="entry name" value="P-loop containing nucleotide triphosphate hydrolases"/>
    <property type="match status" value="1"/>
</dbReference>
<name>A0A809RSX7_9PROT</name>
<dbReference type="Gene3D" id="3.40.50.150">
    <property type="entry name" value="Vaccinia Virus protein VP39"/>
    <property type="match status" value="1"/>
</dbReference>
<dbReference type="InterPro" id="IPR008884">
    <property type="entry name" value="TylF_MeTrfase"/>
</dbReference>
<dbReference type="CDD" id="cd03220">
    <property type="entry name" value="ABC_KpsT_Wzt"/>
    <property type="match status" value="1"/>
</dbReference>
<dbReference type="Proteomes" id="UP000662914">
    <property type="component" value="Chromosome"/>
</dbReference>
<evidence type="ECO:0000256" key="2">
    <source>
        <dbReference type="ARBA" id="ARBA00022448"/>
    </source>
</evidence>
<proteinExistence type="inferred from homology"/>
<organism evidence="7 8">
    <name type="scientific">Candidatus Desulfobacillus denitrificans</name>
    <dbReference type="NCBI Taxonomy" id="2608985"/>
    <lineage>
        <taxon>Bacteria</taxon>
        <taxon>Pseudomonadati</taxon>
        <taxon>Pseudomonadota</taxon>
        <taxon>Betaproteobacteria</taxon>
        <taxon>Candidatus Desulfobacillus</taxon>
    </lineage>
</organism>
<evidence type="ECO:0000256" key="5">
    <source>
        <dbReference type="ARBA" id="ARBA00022840"/>
    </source>
</evidence>
<reference evidence="7" key="1">
    <citation type="journal article" name="DNA Res.">
        <title>The physiological potential of anammox bacteria as revealed by their core genome structure.</title>
        <authorList>
            <person name="Okubo T."/>
            <person name="Toyoda A."/>
            <person name="Fukuhara K."/>
            <person name="Uchiyama I."/>
            <person name="Harigaya Y."/>
            <person name="Kuroiwa M."/>
            <person name="Suzuki T."/>
            <person name="Murakami Y."/>
            <person name="Suwa Y."/>
            <person name="Takami H."/>
        </authorList>
    </citation>
    <scope>NUCLEOTIDE SEQUENCE</scope>
    <source>
        <strain evidence="7">317325-3</strain>
    </source>
</reference>
<accession>A0A809RSX7</accession>
<dbReference type="PROSITE" id="PS50893">
    <property type="entry name" value="ABC_TRANSPORTER_2"/>
    <property type="match status" value="1"/>
</dbReference>
<keyword evidence="3" id="KW-1003">Cell membrane</keyword>
<evidence type="ECO:0000259" key="6">
    <source>
        <dbReference type="PROSITE" id="PS50893"/>
    </source>
</evidence>
<dbReference type="InterPro" id="IPR003439">
    <property type="entry name" value="ABC_transporter-like_ATP-bd"/>
</dbReference>
<evidence type="ECO:0000256" key="3">
    <source>
        <dbReference type="ARBA" id="ARBA00022475"/>
    </source>
</evidence>
<keyword evidence="2" id="KW-0813">Transport</keyword>
<dbReference type="AlphaFoldDB" id="A0A809RSX7"/>
<protein>
    <submittedName>
        <fullName evidence="7">ABC transporter ATP-binding protein</fullName>
    </submittedName>
</protein>
<dbReference type="InterPro" id="IPR003593">
    <property type="entry name" value="AAA+_ATPase"/>
</dbReference>
<gene>
    <name evidence="7" type="ORF">DSYM_02560</name>
</gene>
<dbReference type="SUPFAM" id="SSF52540">
    <property type="entry name" value="P-loop containing nucleoside triphosphate hydrolases"/>
    <property type="match status" value="1"/>
</dbReference>
<feature type="domain" description="ABC transporter" evidence="6">
    <location>
        <begin position="4"/>
        <end position="253"/>
    </location>
</feature>
<dbReference type="InterPro" id="IPR017871">
    <property type="entry name" value="ABC_transporter-like_CS"/>
</dbReference>
<evidence type="ECO:0000256" key="4">
    <source>
        <dbReference type="ARBA" id="ARBA00022741"/>
    </source>
</evidence>
<dbReference type="InterPro" id="IPR029063">
    <property type="entry name" value="SAM-dependent_MTases_sf"/>
</dbReference>
<dbReference type="KEGG" id="ddz:DSYM_02560"/>
<dbReference type="GO" id="GO:0140359">
    <property type="term" value="F:ABC-type transporter activity"/>
    <property type="evidence" value="ECO:0007669"/>
    <property type="project" value="InterPro"/>
</dbReference>
<evidence type="ECO:0000313" key="8">
    <source>
        <dbReference type="Proteomes" id="UP000662914"/>
    </source>
</evidence>
<keyword evidence="5 7" id="KW-0067">ATP-binding</keyword>
<keyword evidence="4" id="KW-0547">Nucleotide-binding</keyword>
<dbReference type="EMBL" id="AP021857">
    <property type="protein sequence ID" value="BBO19557.1"/>
    <property type="molecule type" value="Genomic_DNA"/>
</dbReference>
<comment type="similarity">
    <text evidence="1">Belongs to the ABC transporter superfamily.</text>
</comment>
<dbReference type="PROSITE" id="PS00211">
    <property type="entry name" value="ABC_TRANSPORTER_1"/>
    <property type="match status" value="1"/>
</dbReference>
<dbReference type="PANTHER" id="PTHR46743">
    <property type="entry name" value="TEICHOIC ACIDS EXPORT ATP-BINDING PROTEIN TAGH"/>
    <property type="match status" value="1"/>
</dbReference>
<dbReference type="InterPro" id="IPR050683">
    <property type="entry name" value="Bact_Polysacc_Export_ATP-bd"/>
</dbReference>
<dbReference type="PANTHER" id="PTHR46743:SF2">
    <property type="entry name" value="TEICHOIC ACIDS EXPORT ATP-BINDING PROTEIN TAGH"/>
    <property type="match status" value="1"/>
</dbReference>
<dbReference type="GO" id="GO:0016887">
    <property type="term" value="F:ATP hydrolysis activity"/>
    <property type="evidence" value="ECO:0007669"/>
    <property type="project" value="InterPro"/>
</dbReference>
<dbReference type="GO" id="GO:0005524">
    <property type="term" value="F:ATP binding"/>
    <property type="evidence" value="ECO:0007669"/>
    <property type="project" value="UniProtKB-KW"/>
</dbReference>
<dbReference type="InterPro" id="IPR027417">
    <property type="entry name" value="P-loop_NTPase"/>
</dbReference>
<evidence type="ECO:0000313" key="7">
    <source>
        <dbReference type="EMBL" id="BBO19557.1"/>
    </source>
</evidence>
<evidence type="ECO:0000256" key="1">
    <source>
        <dbReference type="ARBA" id="ARBA00005417"/>
    </source>
</evidence>
<dbReference type="SMART" id="SM00382">
    <property type="entry name" value="AAA"/>
    <property type="match status" value="1"/>
</dbReference>
<sequence>MAHIKFENVTVQYPIYNAHSLSLRNQLVRIGTGGHLAKESSNVVTITALSGVSFELNEGDTVGLVGHNGSGKTTLLRTMAGIYPPVAGEIQRQGRVSTIIELGSGLDVELSGYENIVRMGMLLGSSHQEMEAAIPGIETFTELGDFLSMPVRIYSSGMIMRLMFAVGTAIRPEILLIDEMFGTGDAAFQEKAHSRMDELISAAKIFVFASHSPDLIKKYCRRVLSLEHGVLTELNAPVHVAFSGVTPGLDVPSSPAKAAPPNVRGKVKKLLGNVVVPNPSYVQDGLYTLHCTDFMSDERFATAYAAGEATGSWSGAAVHWRVYVACWLAERASDLEGDLIECGVNRGGISRAIVSYLGAKLHEKRFYLLDTFQGIPDSILSDREMLHDKYFKENYTECYQDVLNTFKEFPQVSVVKGLVPDTFESVDSERFCFAHIDMNNAVSEIAAAEYLWPRLAVGGFMLLDDYAWEINVDQRQAFDRFAKQRDMTVLALPTGQGLLLKTREAGDVRVEAFSNS</sequence>
<dbReference type="Pfam" id="PF00005">
    <property type="entry name" value="ABC_tran"/>
    <property type="match status" value="1"/>
</dbReference>
<dbReference type="GO" id="GO:0016020">
    <property type="term" value="C:membrane"/>
    <property type="evidence" value="ECO:0007669"/>
    <property type="project" value="InterPro"/>
</dbReference>